<protein>
    <submittedName>
        <fullName evidence="3">DgyrCDS9619</fullName>
    </submittedName>
</protein>
<feature type="domain" description="Ubiquitin-like" evidence="2">
    <location>
        <begin position="1"/>
        <end position="75"/>
    </location>
</feature>
<proteinExistence type="predicted"/>
<dbReference type="InterPro" id="IPR029071">
    <property type="entry name" value="Ubiquitin-like_domsf"/>
</dbReference>
<dbReference type="PANTHER" id="PTHR46885">
    <property type="entry name" value="PROTEIN ANKUB1"/>
    <property type="match status" value="1"/>
</dbReference>
<dbReference type="InterPro" id="IPR036770">
    <property type="entry name" value="Ankyrin_rpt-contain_sf"/>
</dbReference>
<sequence>MRVFVAYNTERVSLEVQESDTVEEIREKVRDIFNIGPDGSSILTLRFYGGELKSTWLISDLGLVPGCSLKAVVREQIEPTLFVHSPYNGDTLEIMDKFNAQDLKVHQLRSIVSRKSGLPVSVFRLTTVEGTEMYDCQFIDSYGIGVGDRIVLEVWDGWSDMLNAAITGFTSDLMESLFKDDVISRFQMKVALYIAAHYGHVELAVNLLRHGVRPDEAIGEHPLRQWCKGEESHIDTFKAAIHESAESGQLNVLRSFVHHSVTSVLAKDGNGLTALNISLRMKQRHCASFLLTKQWSKIQYTKKASLPLSIYTKMKKWCEHAKTKTLVIHGHYKSSIKNYKRHLAQGALVGHGLQLDGFGQSKLSTKPLNLLKIEEEESEKRKKRLYGIDPPSGQMDPEIYFKSLSSVALMRSGPKLGKWGKLVSKANNLKKSTSEDSNHEDKESESLKLPPIKENMKKKPFDPSRRSFLLQTGAESVGTRSNPETERSDKKSSFQLRKKPSQLAPIKRRPVKPLPADLRKTMEEFDFERGMKARENAIKCLSVATTFEKPWLQQIRLALNIARTGVRKILDKKPYMFSFEESEKSSRSNTLQARTA</sequence>
<evidence type="ECO:0000313" key="4">
    <source>
        <dbReference type="Proteomes" id="UP000549394"/>
    </source>
</evidence>
<dbReference type="PANTHER" id="PTHR46885:SF1">
    <property type="entry name" value="PROTEIN ANKUB1"/>
    <property type="match status" value="1"/>
</dbReference>
<gene>
    <name evidence="3" type="ORF">DGYR_LOCUS9075</name>
</gene>
<dbReference type="Gene3D" id="3.10.20.90">
    <property type="entry name" value="Phosphatidylinositol 3-kinase Catalytic Subunit, Chain A, domain 1"/>
    <property type="match status" value="1"/>
</dbReference>
<evidence type="ECO:0000259" key="2">
    <source>
        <dbReference type="PROSITE" id="PS50053"/>
    </source>
</evidence>
<dbReference type="InterPro" id="IPR000626">
    <property type="entry name" value="Ubiquitin-like_dom"/>
</dbReference>
<dbReference type="SMART" id="SM00213">
    <property type="entry name" value="UBQ"/>
    <property type="match status" value="1"/>
</dbReference>
<dbReference type="SMART" id="SM00248">
    <property type="entry name" value="ANK"/>
    <property type="match status" value="3"/>
</dbReference>
<feature type="compositionally biased region" description="Basic and acidic residues" evidence="1">
    <location>
        <begin position="483"/>
        <end position="492"/>
    </location>
</feature>
<reference evidence="3 4" key="1">
    <citation type="submission" date="2020-08" db="EMBL/GenBank/DDBJ databases">
        <authorList>
            <person name="Hejnol A."/>
        </authorList>
    </citation>
    <scope>NUCLEOTIDE SEQUENCE [LARGE SCALE GENOMIC DNA]</scope>
</reference>
<feature type="compositionally biased region" description="Basic residues" evidence="1">
    <location>
        <begin position="496"/>
        <end position="511"/>
    </location>
</feature>
<name>A0A7I8VYT5_9ANNE</name>
<dbReference type="InterPro" id="IPR002110">
    <property type="entry name" value="Ankyrin_rpt"/>
</dbReference>
<dbReference type="EMBL" id="CAJFCJ010000013">
    <property type="protein sequence ID" value="CAD5121080.1"/>
    <property type="molecule type" value="Genomic_DNA"/>
</dbReference>
<dbReference type="OrthoDB" id="8856820at2759"/>
<dbReference type="Gene3D" id="1.25.40.20">
    <property type="entry name" value="Ankyrin repeat-containing domain"/>
    <property type="match status" value="1"/>
</dbReference>
<organism evidence="3 4">
    <name type="scientific">Dimorphilus gyrociliatus</name>
    <dbReference type="NCBI Taxonomy" id="2664684"/>
    <lineage>
        <taxon>Eukaryota</taxon>
        <taxon>Metazoa</taxon>
        <taxon>Spiralia</taxon>
        <taxon>Lophotrochozoa</taxon>
        <taxon>Annelida</taxon>
        <taxon>Polychaeta</taxon>
        <taxon>Polychaeta incertae sedis</taxon>
        <taxon>Dinophilidae</taxon>
        <taxon>Dimorphilus</taxon>
    </lineage>
</organism>
<dbReference type="AlphaFoldDB" id="A0A7I8VYT5"/>
<dbReference type="InterPro" id="IPR042788">
    <property type="entry name" value="ANKUB1"/>
</dbReference>
<keyword evidence="4" id="KW-1185">Reference proteome</keyword>
<evidence type="ECO:0000256" key="1">
    <source>
        <dbReference type="SAM" id="MobiDB-lite"/>
    </source>
</evidence>
<accession>A0A7I8VYT5</accession>
<feature type="compositionally biased region" description="Basic and acidic residues" evidence="1">
    <location>
        <begin position="454"/>
        <end position="465"/>
    </location>
</feature>
<feature type="compositionally biased region" description="Polar residues" evidence="1">
    <location>
        <begin position="469"/>
        <end position="482"/>
    </location>
</feature>
<feature type="domain" description="Ubiquitin-like" evidence="2">
    <location>
        <begin position="105"/>
        <end position="152"/>
    </location>
</feature>
<comment type="caution">
    <text evidence="3">The sequence shown here is derived from an EMBL/GenBank/DDBJ whole genome shotgun (WGS) entry which is preliminary data.</text>
</comment>
<feature type="compositionally biased region" description="Basic and acidic residues" evidence="1">
    <location>
        <begin position="432"/>
        <end position="446"/>
    </location>
</feature>
<dbReference type="Proteomes" id="UP000549394">
    <property type="component" value="Unassembled WGS sequence"/>
</dbReference>
<dbReference type="SUPFAM" id="SSF54236">
    <property type="entry name" value="Ubiquitin-like"/>
    <property type="match status" value="2"/>
</dbReference>
<evidence type="ECO:0000313" key="3">
    <source>
        <dbReference type="EMBL" id="CAD5121080.1"/>
    </source>
</evidence>
<dbReference type="PROSITE" id="PS50053">
    <property type="entry name" value="UBIQUITIN_2"/>
    <property type="match status" value="2"/>
</dbReference>
<feature type="region of interest" description="Disordered" evidence="1">
    <location>
        <begin position="430"/>
        <end position="512"/>
    </location>
</feature>
<dbReference type="SUPFAM" id="SSF48403">
    <property type="entry name" value="Ankyrin repeat"/>
    <property type="match status" value="1"/>
</dbReference>